<evidence type="ECO:0000313" key="3">
    <source>
        <dbReference type="Proteomes" id="UP000785679"/>
    </source>
</evidence>
<organism evidence="2 3">
    <name type="scientific">Halteria grandinella</name>
    <dbReference type="NCBI Taxonomy" id="5974"/>
    <lineage>
        <taxon>Eukaryota</taxon>
        <taxon>Sar</taxon>
        <taxon>Alveolata</taxon>
        <taxon>Ciliophora</taxon>
        <taxon>Intramacronucleata</taxon>
        <taxon>Spirotrichea</taxon>
        <taxon>Stichotrichia</taxon>
        <taxon>Sporadotrichida</taxon>
        <taxon>Halteriidae</taxon>
        <taxon>Halteria</taxon>
    </lineage>
</organism>
<feature type="compositionally biased region" description="Low complexity" evidence="1">
    <location>
        <begin position="110"/>
        <end position="129"/>
    </location>
</feature>
<protein>
    <submittedName>
        <fullName evidence="2">Uncharacterized protein</fullName>
    </submittedName>
</protein>
<sequence length="286" mass="31613">MIPTVVGYAGFKSYGDKPYSSFKPGQAKERDYFSHATHEKPDGKAVLENFTRYGTVYNQKVASTVQPGIYQVPVKNANTMISYEYGHKPELLQHMKIARVGSAKPYDTVSQSSASSLSSASTTKPLPTSHWKSTYQGVVQETLSKPASQSKRPEWSLPRQAYTSQRTFFVTECQRSYGVYGSKPSDRINPETGQIENPVHELTVGTTKTTSHIPGYNGFLPKTDINAVALQQSMGQNARETIIKQNIVENFHVRIPGYSGHKPMSAMNDRGTIRPSCLSGSGESYN</sequence>
<gene>
    <name evidence="2" type="ORF">FGO68_gene11138</name>
</gene>
<evidence type="ECO:0000313" key="2">
    <source>
        <dbReference type="EMBL" id="TNV72347.1"/>
    </source>
</evidence>
<reference evidence="2" key="1">
    <citation type="submission" date="2019-06" db="EMBL/GenBank/DDBJ databases">
        <authorList>
            <person name="Zheng W."/>
        </authorList>
    </citation>
    <scope>NUCLEOTIDE SEQUENCE</scope>
    <source>
        <strain evidence="2">QDHG01</strain>
    </source>
</reference>
<feature type="region of interest" description="Disordered" evidence="1">
    <location>
        <begin position="262"/>
        <end position="286"/>
    </location>
</feature>
<comment type="caution">
    <text evidence="2">The sequence shown here is derived from an EMBL/GenBank/DDBJ whole genome shotgun (WGS) entry which is preliminary data.</text>
</comment>
<proteinExistence type="predicted"/>
<feature type="region of interest" description="Disordered" evidence="1">
    <location>
        <begin position="108"/>
        <end position="131"/>
    </location>
</feature>
<accession>A0A8J8SVG1</accession>
<dbReference type="Proteomes" id="UP000785679">
    <property type="component" value="Unassembled WGS sequence"/>
</dbReference>
<dbReference type="OrthoDB" id="59449at2759"/>
<dbReference type="AlphaFoldDB" id="A0A8J8SVG1"/>
<name>A0A8J8SVG1_HALGN</name>
<evidence type="ECO:0000256" key="1">
    <source>
        <dbReference type="SAM" id="MobiDB-lite"/>
    </source>
</evidence>
<dbReference type="EMBL" id="RRYP01022767">
    <property type="protein sequence ID" value="TNV72347.1"/>
    <property type="molecule type" value="Genomic_DNA"/>
</dbReference>
<keyword evidence="3" id="KW-1185">Reference proteome</keyword>